<dbReference type="SUPFAM" id="SSF54552">
    <property type="entry name" value="Colicin E3 immunity protein"/>
    <property type="match status" value="1"/>
</dbReference>
<evidence type="ECO:0000313" key="1">
    <source>
        <dbReference type="EMBL" id="QKS83489.1"/>
    </source>
</evidence>
<name>A0A6N1CDP7_9PSED</name>
<dbReference type="AlphaFoldDB" id="A0A6N1CDP7"/>
<dbReference type="PRINTS" id="PR01296">
    <property type="entry name" value="CLOACNIMMNTY"/>
</dbReference>
<dbReference type="Gene3D" id="3.10.50.20">
    <property type="entry name" value="Cloacin immunity protein"/>
    <property type="match status" value="1"/>
</dbReference>
<sequence length="84" mass="9760">MGLKLKLSWYDKKTELGEGREYSKDFGDDPWVLDALGVPVEDNINVGGFNVNDEWAGILQPHFEHALDLSMYDYQVSFDYRDVW</sequence>
<dbReference type="KEGG" id="pbz:GN234_16700"/>
<dbReference type="GO" id="GO:0015643">
    <property type="term" value="F:toxic substance binding"/>
    <property type="evidence" value="ECO:0007669"/>
    <property type="project" value="InterPro"/>
</dbReference>
<dbReference type="InterPro" id="IPR036528">
    <property type="entry name" value="Cloacn_immnty_sf"/>
</dbReference>
<proteinExistence type="predicted"/>
<accession>A0A6N1CDP7</accession>
<keyword evidence="2" id="KW-1185">Reference proteome</keyword>
<dbReference type="RefSeq" id="WP_116833943.1">
    <property type="nucleotide sequence ID" value="NZ_CP048810.1"/>
</dbReference>
<organism evidence="1 2">
    <name type="scientific">Pseudomonas bijieensis</name>
    <dbReference type="NCBI Taxonomy" id="2681983"/>
    <lineage>
        <taxon>Bacteria</taxon>
        <taxon>Pseudomonadati</taxon>
        <taxon>Pseudomonadota</taxon>
        <taxon>Gammaproteobacteria</taxon>
        <taxon>Pseudomonadales</taxon>
        <taxon>Pseudomonadaceae</taxon>
        <taxon>Pseudomonas</taxon>
    </lineage>
</organism>
<dbReference type="Pfam" id="PF03513">
    <property type="entry name" value="Cloacin_immun"/>
    <property type="match status" value="1"/>
</dbReference>
<gene>
    <name evidence="1" type="ORF">GN234_16700</name>
</gene>
<reference evidence="1 2" key="1">
    <citation type="submission" date="2020-02" db="EMBL/GenBank/DDBJ databases">
        <authorList>
            <person name="Liang J."/>
        </authorList>
    </citation>
    <scope>NUCLEOTIDE SEQUENCE [LARGE SCALE GENOMIC DNA]</scope>
    <source>
        <strain evidence="1 2">L22-9</strain>
    </source>
</reference>
<dbReference type="EMBL" id="CP048810">
    <property type="protein sequence ID" value="QKS83489.1"/>
    <property type="molecule type" value="Genomic_DNA"/>
</dbReference>
<dbReference type="InterPro" id="IPR003063">
    <property type="entry name" value="Cloacn_immnty_fam"/>
</dbReference>
<evidence type="ECO:0000313" key="2">
    <source>
        <dbReference type="Proteomes" id="UP000509545"/>
    </source>
</evidence>
<dbReference type="GO" id="GO:0030153">
    <property type="term" value="P:bacteriocin immunity"/>
    <property type="evidence" value="ECO:0007669"/>
    <property type="project" value="InterPro"/>
</dbReference>
<protein>
    <submittedName>
        <fullName evidence="1">Cloacin</fullName>
    </submittedName>
</protein>
<dbReference type="Proteomes" id="UP000509545">
    <property type="component" value="Chromosome"/>
</dbReference>